<dbReference type="SMART" id="SM00091">
    <property type="entry name" value="PAS"/>
    <property type="match status" value="1"/>
</dbReference>
<sequence>MPERTRRVFGRLRFKMVAAALCSVIVVSAIGWIGLIYTDQVATVITRTTDTQYPLLTNAVSASNAMRTLTRTARDIRTACDRADGSHRAMLAGGLSTEFAAIDALADFLEHTHTPDTERTVRTAKDELELTISNLSSLCDTRETLQIRFEEQRQQALTTIAELDELVQAMHFYDEAGPRSAMQGNAQDDASLETALHLAHVSIHLVRLSKDLARAHTNQAQGNTRDQEAHLASLVALEIERDALRPALPTPGMDELIARLSDILTGPGGLHDAWRRARLFDSGMAAQILMVSRAENALATVLRRLESDARVQYQEATEAIDNKIMESRFVVALVAASSSLMLLVAGLVFASRLTRPVERLTTHVEHLRQTDDLNQQTPLRLVTRSDEIGTLAQSFEQLILELSNARRRLEEESRQNIRIQYDRLTAAIESIPQGLCLTDADGRLLMVNSRLLQLYDLAPAQVHTGMSLRELSKLCREQGARWLKQPVCEQEPTQRDTCMAPQMLDFRNERTIVVQVATTPEGGLVSVHEDITERRKQEEQITHLAHHDTLTGLANRTLFRKKLAAAQADQEGGRDVALLCLDLDDFKSVNDSLGHPVGDRLLIQVGERLRHCLGDTDRVARLGGDEFAVLLTENVTPDRVTRMANKVIERLGRPYRVATHTIVTGVSIGIAIAPRNASDPDVLLKQADIALFRAKQDGRSTYRYFEPEMDAYIQARRALEMDLRDAIEHEKMELYYQPQVDLDDESPRGFEALLRWRHPERGFVSPAEFVVMAEEIGLIDRLGNWVLRRACQDALHWPEEISIAVNLSPVQFRNEAFLDEVRNALSASGLSPTRLVLEITEGVLLEDTDHNLCMLEALRGMGVQIAMDDFGTGYSSLGYLCKFRFDKVKIDRSFVNGMLTSCDSHAVVHAICGLCTSLGIETIAEGVESSQQVDALRQLGCKQSQGYYYAKAVPLAETLDFVE</sequence>
<dbReference type="InterPro" id="IPR035965">
    <property type="entry name" value="PAS-like_dom_sf"/>
</dbReference>
<dbReference type="PROSITE" id="PS50887">
    <property type="entry name" value="GGDEF"/>
    <property type="match status" value="1"/>
</dbReference>
<dbReference type="Gene3D" id="3.30.70.270">
    <property type="match status" value="1"/>
</dbReference>
<reference evidence="6" key="1">
    <citation type="submission" date="2020-05" db="EMBL/GenBank/DDBJ databases">
        <authorList>
            <person name="Wang L."/>
            <person name="Shao Z."/>
        </authorList>
    </citation>
    <scope>NUCLEOTIDE SEQUENCE</scope>
    <source>
        <strain evidence="6">MCCC 1A05776</strain>
    </source>
</reference>
<dbReference type="InterPro" id="IPR000160">
    <property type="entry name" value="GGDEF_dom"/>
</dbReference>
<dbReference type="InterPro" id="IPR029787">
    <property type="entry name" value="Nucleotide_cyclase"/>
</dbReference>
<feature type="transmembrane region" description="Helical" evidence="1">
    <location>
        <begin position="329"/>
        <end position="350"/>
    </location>
</feature>
<dbReference type="Gene3D" id="3.30.450.20">
    <property type="entry name" value="PAS domain"/>
    <property type="match status" value="1"/>
</dbReference>
<dbReference type="InterPro" id="IPR003660">
    <property type="entry name" value="HAMP_dom"/>
</dbReference>
<dbReference type="Pfam" id="PF00563">
    <property type="entry name" value="EAL"/>
    <property type="match status" value="1"/>
</dbReference>
<organism evidence="6 7">
    <name type="scientific">Billgrantia desiderata</name>
    <dbReference type="NCBI Taxonomy" id="52021"/>
    <lineage>
        <taxon>Bacteria</taxon>
        <taxon>Pseudomonadati</taxon>
        <taxon>Pseudomonadota</taxon>
        <taxon>Gammaproteobacteria</taxon>
        <taxon>Oceanospirillales</taxon>
        <taxon>Halomonadaceae</taxon>
        <taxon>Billgrantia</taxon>
    </lineage>
</organism>
<feature type="transmembrane region" description="Helical" evidence="1">
    <location>
        <begin position="12"/>
        <end position="37"/>
    </location>
</feature>
<keyword evidence="1" id="KW-0812">Transmembrane</keyword>
<dbReference type="RefSeq" id="WP_234238339.1">
    <property type="nucleotide sequence ID" value="NZ_JABFTS010000001.1"/>
</dbReference>
<dbReference type="InterPro" id="IPR001633">
    <property type="entry name" value="EAL_dom"/>
</dbReference>
<evidence type="ECO:0000313" key="7">
    <source>
        <dbReference type="Proteomes" id="UP001320178"/>
    </source>
</evidence>
<accession>A0AAW4YPB1</accession>
<evidence type="ECO:0000259" key="5">
    <source>
        <dbReference type="PROSITE" id="PS50887"/>
    </source>
</evidence>
<dbReference type="EMBL" id="JABFTS010000001">
    <property type="protein sequence ID" value="MCE8049846.1"/>
    <property type="molecule type" value="Genomic_DNA"/>
</dbReference>
<comment type="caution">
    <text evidence="6">The sequence shown here is derived from an EMBL/GenBank/DDBJ whole genome shotgun (WGS) entry which is preliminary data.</text>
</comment>
<evidence type="ECO:0000259" key="2">
    <source>
        <dbReference type="PROSITE" id="PS50112"/>
    </source>
</evidence>
<dbReference type="PANTHER" id="PTHR44757:SF2">
    <property type="entry name" value="BIOFILM ARCHITECTURE MAINTENANCE PROTEIN MBAA"/>
    <property type="match status" value="1"/>
</dbReference>
<dbReference type="PROSITE" id="PS50885">
    <property type="entry name" value="HAMP"/>
    <property type="match status" value="1"/>
</dbReference>
<dbReference type="GO" id="GO:0007165">
    <property type="term" value="P:signal transduction"/>
    <property type="evidence" value="ECO:0007669"/>
    <property type="project" value="InterPro"/>
</dbReference>
<dbReference type="Gene3D" id="6.10.340.10">
    <property type="match status" value="1"/>
</dbReference>
<dbReference type="InterPro" id="IPR000014">
    <property type="entry name" value="PAS"/>
</dbReference>
<dbReference type="InterPro" id="IPR043128">
    <property type="entry name" value="Rev_trsase/Diguanyl_cyclase"/>
</dbReference>
<feature type="domain" description="PAS" evidence="2">
    <location>
        <begin position="420"/>
        <end position="462"/>
    </location>
</feature>
<dbReference type="NCBIfam" id="TIGR00254">
    <property type="entry name" value="GGDEF"/>
    <property type="match status" value="1"/>
</dbReference>
<dbReference type="SUPFAM" id="SSF55073">
    <property type="entry name" value="Nucleotide cyclase"/>
    <property type="match status" value="1"/>
</dbReference>
<dbReference type="CDD" id="cd01949">
    <property type="entry name" value="GGDEF"/>
    <property type="match status" value="1"/>
</dbReference>
<feature type="domain" description="GGDEF" evidence="5">
    <location>
        <begin position="574"/>
        <end position="707"/>
    </location>
</feature>
<dbReference type="SUPFAM" id="SSF55785">
    <property type="entry name" value="PYP-like sensor domain (PAS domain)"/>
    <property type="match status" value="1"/>
</dbReference>
<dbReference type="PROSITE" id="PS50883">
    <property type="entry name" value="EAL"/>
    <property type="match status" value="1"/>
</dbReference>
<reference evidence="6" key="2">
    <citation type="journal article" date="2021" name="Front. Microbiol.">
        <title>Aerobic Denitrification and Heterotrophic Sulfur Oxidation in the Genus Halomonas Revealed by Six Novel Species Characterizations and Genome-Based Analysis.</title>
        <authorList>
            <person name="Wang L."/>
            <person name="Shao Z."/>
        </authorList>
    </citation>
    <scope>NUCLEOTIDE SEQUENCE</scope>
    <source>
        <strain evidence="6">MCCC 1A05776</strain>
    </source>
</reference>
<dbReference type="CDD" id="cd01948">
    <property type="entry name" value="EAL"/>
    <property type="match status" value="1"/>
</dbReference>
<dbReference type="Pfam" id="PF00672">
    <property type="entry name" value="HAMP"/>
    <property type="match status" value="1"/>
</dbReference>
<dbReference type="Gene3D" id="3.20.20.450">
    <property type="entry name" value="EAL domain"/>
    <property type="match status" value="1"/>
</dbReference>
<dbReference type="AlphaFoldDB" id="A0AAW4YPB1"/>
<dbReference type="Pfam" id="PF12860">
    <property type="entry name" value="PAS_7"/>
    <property type="match status" value="1"/>
</dbReference>
<feature type="domain" description="EAL" evidence="3">
    <location>
        <begin position="716"/>
        <end position="963"/>
    </location>
</feature>
<evidence type="ECO:0000259" key="3">
    <source>
        <dbReference type="PROSITE" id="PS50883"/>
    </source>
</evidence>
<protein>
    <submittedName>
        <fullName evidence="6">EAL domain-containing protein</fullName>
    </submittedName>
</protein>
<dbReference type="GO" id="GO:0016020">
    <property type="term" value="C:membrane"/>
    <property type="evidence" value="ECO:0007669"/>
    <property type="project" value="InterPro"/>
</dbReference>
<evidence type="ECO:0000313" key="6">
    <source>
        <dbReference type="EMBL" id="MCE8049846.1"/>
    </source>
</evidence>
<evidence type="ECO:0000256" key="1">
    <source>
        <dbReference type="SAM" id="Phobius"/>
    </source>
</evidence>
<dbReference type="SMART" id="SM00304">
    <property type="entry name" value="HAMP"/>
    <property type="match status" value="1"/>
</dbReference>
<dbReference type="PROSITE" id="PS50112">
    <property type="entry name" value="PAS"/>
    <property type="match status" value="1"/>
</dbReference>
<keyword evidence="1" id="KW-0472">Membrane</keyword>
<evidence type="ECO:0000259" key="4">
    <source>
        <dbReference type="PROSITE" id="PS50885"/>
    </source>
</evidence>
<dbReference type="SUPFAM" id="SSF141868">
    <property type="entry name" value="EAL domain-like"/>
    <property type="match status" value="1"/>
</dbReference>
<dbReference type="InterPro" id="IPR035919">
    <property type="entry name" value="EAL_sf"/>
</dbReference>
<dbReference type="SUPFAM" id="SSF158472">
    <property type="entry name" value="HAMP domain-like"/>
    <property type="match status" value="1"/>
</dbReference>
<dbReference type="InterPro" id="IPR052155">
    <property type="entry name" value="Biofilm_reg_signaling"/>
</dbReference>
<proteinExistence type="predicted"/>
<gene>
    <name evidence="6" type="ORF">HOP61_00870</name>
</gene>
<dbReference type="Pfam" id="PF00990">
    <property type="entry name" value="GGDEF"/>
    <property type="match status" value="1"/>
</dbReference>
<dbReference type="CDD" id="cd06225">
    <property type="entry name" value="HAMP"/>
    <property type="match status" value="1"/>
</dbReference>
<dbReference type="SMART" id="SM00052">
    <property type="entry name" value="EAL"/>
    <property type="match status" value="1"/>
</dbReference>
<dbReference type="PANTHER" id="PTHR44757">
    <property type="entry name" value="DIGUANYLATE CYCLASE DGCP"/>
    <property type="match status" value="1"/>
</dbReference>
<dbReference type="Proteomes" id="UP001320178">
    <property type="component" value="Unassembled WGS sequence"/>
</dbReference>
<keyword evidence="1" id="KW-1133">Transmembrane helix</keyword>
<dbReference type="SMART" id="SM00267">
    <property type="entry name" value="GGDEF"/>
    <property type="match status" value="1"/>
</dbReference>
<name>A0AAW4YPB1_9GAMM</name>
<feature type="domain" description="HAMP" evidence="4">
    <location>
        <begin position="351"/>
        <end position="407"/>
    </location>
</feature>